<feature type="transmembrane region" description="Helical" evidence="5">
    <location>
        <begin position="75"/>
        <end position="95"/>
    </location>
</feature>
<dbReference type="GO" id="GO:0006691">
    <property type="term" value="P:leukotriene metabolic process"/>
    <property type="evidence" value="ECO:0007669"/>
    <property type="project" value="UniProtKB-ARBA"/>
</dbReference>
<dbReference type="GO" id="GO:0004364">
    <property type="term" value="F:glutathione transferase activity"/>
    <property type="evidence" value="ECO:0007669"/>
    <property type="project" value="TreeGrafter"/>
</dbReference>
<dbReference type="Proteomes" id="UP000228987">
    <property type="component" value="Unassembled WGS sequence"/>
</dbReference>
<dbReference type="InterPro" id="IPR023352">
    <property type="entry name" value="MAPEG-like_dom_sf"/>
</dbReference>
<evidence type="ECO:0008006" key="8">
    <source>
        <dbReference type="Google" id="ProtNLM"/>
    </source>
</evidence>
<dbReference type="PANTHER" id="PTHR10250:SF15">
    <property type="entry name" value="MICROSOMAL GLUTATHIONE S-TRANSFERASE-RELATED"/>
    <property type="match status" value="1"/>
</dbReference>
<feature type="transmembrane region" description="Helical" evidence="5">
    <location>
        <begin position="6"/>
        <end position="24"/>
    </location>
</feature>
<keyword evidence="3 5" id="KW-1133">Transmembrane helix</keyword>
<dbReference type="InterPro" id="IPR001129">
    <property type="entry name" value="Membr-assoc_MAPEG"/>
</dbReference>
<dbReference type="SUPFAM" id="SSF161084">
    <property type="entry name" value="MAPEG domain-like"/>
    <property type="match status" value="1"/>
</dbReference>
<name>A0A2A5CFP5_9GAMM</name>
<reference evidence="7" key="1">
    <citation type="submission" date="2017-08" db="EMBL/GenBank/DDBJ databases">
        <title>A dynamic microbial community with high functional redundancy inhabits the cold, oxic subseafloor aquifer.</title>
        <authorList>
            <person name="Tully B.J."/>
            <person name="Wheat C.G."/>
            <person name="Glazer B.T."/>
            <person name="Huber J.A."/>
        </authorList>
    </citation>
    <scope>NUCLEOTIDE SEQUENCE [LARGE SCALE GENOMIC DNA]</scope>
</reference>
<evidence type="ECO:0000256" key="4">
    <source>
        <dbReference type="ARBA" id="ARBA00023136"/>
    </source>
</evidence>
<sequence>MGLMTIVLVAILIQYISFGIKVGGAREKFGIKAPAISGHPEFERYYRVHQNTLEQLIILIPLYLVFPQMAEAQGWMGYEMTSAAGVLWIIGRYLYSSGYVKDPDSRGKGFIIGFLATVLLALGTLVLAVMSFLG</sequence>
<evidence type="ECO:0000256" key="3">
    <source>
        <dbReference type="ARBA" id="ARBA00022989"/>
    </source>
</evidence>
<dbReference type="AlphaFoldDB" id="A0A2A5CFP5"/>
<evidence type="ECO:0000256" key="1">
    <source>
        <dbReference type="ARBA" id="ARBA00004141"/>
    </source>
</evidence>
<keyword evidence="4 5" id="KW-0472">Membrane</keyword>
<organism evidence="6 7">
    <name type="scientific">SAR86 cluster bacterium</name>
    <dbReference type="NCBI Taxonomy" id="2030880"/>
    <lineage>
        <taxon>Bacteria</taxon>
        <taxon>Pseudomonadati</taxon>
        <taxon>Pseudomonadota</taxon>
        <taxon>Gammaproteobacteria</taxon>
        <taxon>SAR86 cluster</taxon>
    </lineage>
</organism>
<evidence type="ECO:0000313" key="7">
    <source>
        <dbReference type="Proteomes" id="UP000228987"/>
    </source>
</evidence>
<accession>A0A2A5CFP5</accession>
<dbReference type="EMBL" id="NVWI01000002">
    <property type="protein sequence ID" value="PCJ42573.1"/>
    <property type="molecule type" value="Genomic_DNA"/>
</dbReference>
<dbReference type="GO" id="GO:0004602">
    <property type="term" value="F:glutathione peroxidase activity"/>
    <property type="evidence" value="ECO:0007669"/>
    <property type="project" value="TreeGrafter"/>
</dbReference>
<keyword evidence="2 5" id="KW-0812">Transmembrane</keyword>
<evidence type="ECO:0000256" key="5">
    <source>
        <dbReference type="SAM" id="Phobius"/>
    </source>
</evidence>
<evidence type="ECO:0000256" key="2">
    <source>
        <dbReference type="ARBA" id="ARBA00022692"/>
    </source>
</evidence>
<evidence type="ECO:0000313" key="6">
    <source>
        <dbReference type="EMBL" id="PCJ42573.1"/>
    </source>
</evidence>
<protein>
    <recommendedName>
        <fullName evidence="8">MAPEG family protein</fullName>
    </recommendedName>
</protein>
<comment type="caution">
    <text evidence="6">The sequence shown here is derived from an EMBL/GenBank/DDBJ whole genome shotgun (WGS) entry which is preliminary data.</text>
</comment>
<gene>
    <name evidence="6" type="ORF">COA71_03410</name>
</gene>
<dbReference type="Pfam" id="PF01124">
    <property type="entry name" value="MAPEG"/>
    <property type="match status" value="1"/>
</dbReference>
<dbReference type="InterPro" id="IPR050997">
    <property type="entry name" value="MAPEG"/>
</dbReference>
<dbReference type="Gene3D" id="1.20.120.550">
    <property type="entry name" value="Membrane associated eicosanoid/glutathione metabolism-like domain"/>
    <property type="match status" value="1"/>
</dbReference>
<feature type="transmembrane region" description="Helical" evidence="5">
    <location>
        <begin position="107"/>
        <end position="133"/>
    </location>
</feature>
<dbReference type="PANTHER" id="PTHR10250">
    <property type="entry name" value="MICROSOMAL GLUTATHIONE S-TRANSFERASE"/>
    <property type="match status" value="1"/>
</dbReference>
<dbReference type="GO" id="GO:0016020">
    <property type="term" value="C:membrane"/>
    <property type="evidence" value="ECO:0007669"/>
    <property type="project" value="UniProtKB-SubCell"/>
</dbReference>
<comment type="subcellular location">
    <subcellularLocation>
        <location evidence="1">Membrane</location>
        <topology evidence="1">Multi-pass membrane protein</topology>
    </subcellularLocation>
</comment>
<proteinExistence type="predicted"/>